<dbReference type="PROSITE" id="PS50035">
    <property type="entry name" value="PLD"/>
    <property type="match status" value="1"/>
</dbReference>
<dbReference type="InterPro" id="IPR016270">
    <property type="entry name" value="PGS1"/>
</dbReference>
<feature type="region of interest" description="Disordered" evidence="11">
    <location>
        <begin position="917"/>
        <end position="941"/>
    </location>
</feature>
<keyword evidence="6" id="KW-0677">Repeat</keyword>
<evidence type="ECO:0000259" key="13">
    <source>
        <dbReference type="PROSITE" id="PS50035"/>
    </source>
</evidence>
<dbReference type="EC" id="2.7.8.5" evidence="3"/>
<comment type="pathway">
    <text evidence="1">Phospholipid metabolism; phosphatidylglycerol biosynthesis; phosphatidylglycerol from CDP-diacylglycerol: step 1/2.</text>
</comment>
<feature type="transmembrane region" description="Helical" evidence="12">
    <location>
        <begin position="31"/>
        <end position="55"/>
    </location>
</feature>
<feature type="region of interest" description="Disordered" evidence="11">
    <location>
        <begin position="512"/>
        <end position="533"/>
    </location>
</feature>
<feature type="compositionally biased region" description="Basic and acidic residues" evidence="11">
    <location>
        <begin position="803"/>
        <end position="821"/>
    </location>
</feature>
<accession>A0A2C6JXN6</accession>
<dbReference type="GO" id="GO:0032049">
    <property type="term" value="P:cardiolipin biosynthetic process"/>
    <property type="evidence" value="ECO:0007669"/>
    <property type="project" value="InterPro"/>
</dbReference>
<evidence type="ECO:0000256" key="1">
    <source>
        <dbReference type="ARBA" id="ARBA00005042"/>
    </source>
</evidence>
<evidence type="ECO:0000256" key="7">
    <source>
        <dbReference type="ARBA" id="ARBA00023098"/>
    </source>
</evidence>
<dbReference type="EMBL" id="MIGC01003581">
    <property type="protein sequence ID" value="PHJ19231.1"/>
    <property type="molecule type" value="Genomic_DNA"/>
</dbReference>
<dbReference type="RefSeq" id="XP_067920933.1">
    <property type="nucleotide sequence ID" value="XM_068067096.1"/>
</dbReference>
<protein>
    <recommendedName>
        <fullName evidence="3">CDP-diacylglycerol--glycerol-3-phosphate 1-phosphatidyltransferase</fullName>
        <ecNumber evidence="3">2.7.8.5</ecNumber>
    </recommendedName>
</protein>
<feature type="region of interest" description="Disordered" evidence="11">
    <location>
        <begin position="793"/>
        <end position="821"/>
    </location>
</feature>
<comment type="catalytic activity">
    <reaction evidence="10">
        <text>a CDP-1,2-diacyl-sn-glycerol + sn-glycerol 3-phosphate = a 1,2-diacyl-sn-glycero-3-phospho-(1'-sn-glycero-3'-phosphate) + CMP + H(+)</text>
        <dbReference type="Rhea" id="RHEA:12593"/>
        <dbReference type="ChEBI" id="CHEBI:15378"/>
        <dbReference type="ChEBI" id="CHEBI:57597"/>
        <dbReference type="ChEBI" id="CHEBI:58332"/>
        <dbReference type="ChEBI" id="CHEBI:60110"/>
        <dbReference type="ChEBI" id="CHEBI:60377"/>
        <dbReference type="EC" id="2.7.8.5"/>
    </reaction>
</comment>
<evidence type="ECO:0000256" key="12">
    <source>
        <dbReference type="SAM" id="Phobius"/>
    </source>
</evidence>
<gene>
    <name evidence="14" type="ORF">CSUI_006946</name>
</gene>
<dbReference type="InterPro" id="IPR001736">
    <property type="entry name" value="PLipase_D/transphosphatidylase"/>
</dbReference>
<dbReference type="Pfam" id="PF00614">
    <property type="entry name" value="PLDc"/>
    <property type="match status" value="1"/>
</dbReference>
<feature type="compositionally biased region" description="Basic and acidic residues" evidence="11">
    <location>
        <begin position="302"/>
        <end position="317"/>
    </location>
</feature>
<evidence type="ECO:0000313" key="14">
    <source>
        <dbReference type="EMBL" id="PHJ19231.1"/>
    </source>
</evidence>
<feature type="domain" description="PLD phosphodiesterase" evidence="13">
    <location>
        <begin position="351"/>
        <end position="377"/>
    </location>
</feature>
<feature type="region of interest" description="Disordered" evidence="11">
    <location>
        <begin position="978"/>
        <end position="1020"/>
    </location>
</feature>
<sequence>MCIHTLQPTLLSCFIFSSSHSQNICCFSFFFSFFFLSHLLPFLLVFTFLVLFFIYASLCSRLSSSPSLCTRLHLDLLFSVYKPSCLLFVFFFFLSYFVVTMSHRKGRGAILRLAIPPRSISFLHSPSHFFQVASFLISRAQHRVLLSTLYIGTGEKERHLLSLLKERIRYHRERACISTANDNGVYTHSKKINSFSSDRKFLSDKAVSLGRQEDRDARDPETSFEVSLLMDFQRGTRKDKKHSNTASVHVILPLLDRQTSLSCSSLSSSSDPSLSSSTSLSSSSFSSTSLTATENCSPPIDKNVENPVRHESEEEKNKKKSIVDVNLHCFYNPLASSFSSFLKLPSRVNEVLGVQHMKFLIVDHTVLVTGANFSDEYFGQRQDRYVVLNSLSLADFLHSLVKTMQRASFRVVKKNREEVDIRVQAQKEQEEEDLQKEETKMGKERVKEKSSERKDKKAHDGEEKRKKNKKDNQNLIASTSSSSSLPSSSWSLFSSSSLFTSSAFPSFLYEEQAKKKQREERERENGYGHEFSMVWEGSREDPVISANPRSDPHLFREQFSSLLSQFMKRAVAPSTRGKEGESLQDLSIDSTSYFIEKKKNEGLSSKDGNSSCSRPGVCTLDIALQAGFADPPINDLAYVTDEVLQQACPKGSKKEREDGRGVKGAPPADHDSKDCEKGYDGKKDRKDSLCIPIVLASPYLHLPDRILRVLQNKVNAWSYFRRRSPEAVDTQEDDRKGEKALDRHYDRGCSPMRETKESRESLQELQEKEGRTTVAETVRDWEENKKGKIPLSTYQENDNLKGSAREETDSAQRERHLLRKGYETRKTGRESFYSDRKDASGYTPVKEECNVDDPLASNDQVVSQSFQSLLRRYGLVVITAAPQANSFFRSKGLSAYIPEAYAYLALKVMRALKISPREGEEREEHIETTKANRTPSQLATSSSIRGAAPVFEFCRKGWTFHSKGIWLFQPCPSMLDSVEASPGQNQKTLPGKLQGEDAGERNRSWMSKAPEEGWGDSSHNGGVECSLVRKDSSWFLRNGGSEERLNSEYGSHIDTGVTYRPFLTMFGSTNFSVRAEERDLEIGFVLKVDNDRELQRQVVRDIEGVMKYSQTVREDDVKNRFGLVVRLGMLWKGIRSLL</sequence>
<reference evidence="14 15" key="1">
    <citation type="journal article" date="2017" name="Int. J. Parasitol.">
        <title>The genome of the protozoan parasite Cystoisospora suis and a reverse vaccinology approach to identify vaccine candidates.</title>
        <authorList>
            <person name="Palmieri N."/>
            <person name="Shrestha A."/>
            <person name="Ruttkowski B."/>
            <person name="Beck T."/>
            <person name="Vogl C."/>
            <person name="Tomley F."/>
            <person name="Blake D.P."/>
            <person name="Joachim A."/>
        </authorList>
    </citation>
    <scope>NUCLEOTIDE SEQUENCE [LARGE SCALE GENOMIC DNA]</scope>
    <source>
        <strain evidence="14 15">Wien I</strain>
    </source>
</reference>
<keyword evidence="9" id="KW-1208">Phospholipid metabolism</keyword>
<evidence type="ECO:0000256" key="4">
    <source>
        <dbReference type="ARBA" id="ARBA00022516"/>
    </source>
</evidence>
<comment type="caution">
    <text evidence="14">The sequence shown here is derived from an EMBL/GenBank/DDBJ whole genome shotgun (WGS) entry which is preliminary data.</text>
</comment>
<dbReference type="SMART" id="SM00155">
    <property type="entry name" value="PLDc"/>
    <property type="match status" value="1"/>
</dbReference>
<feature type="region of interest" description="Disordered" evidence="11">
    <location>
        <begin position="648"/>
        <end position="683"/>
    </location>
</feature>
<comment type="similarity">
    <text evidence="2">Belongs to the CDP-alcohol phosphatidyltransferase class-II family.</text>
</comment>
<keyword evidence="7" id="KW-0443">Lipid metabolism</keyword>
<dbReference type="AlphaFoldDB" id="A0A2C6JXN6"/>
<name>A0A2C6JXN6_9APIC</name>
<feature type="compositionally biased region" description="Basic and acidic residues" evidence="11">
    <location>
        <begin position="436"/>
        <end position="465"/>
    </location>
</feature>
<dbReference type="GO" id="GO:0008444">
    <property type="term" value="F:CDP-diacylglycerol-glycerol-3-phosphate 3-phosphatidyltransferase activity"/>
    <property type="evidence" value="ECO:0007669"/>
    <property type="project" value="UniProtKB-EC"/>
</dbReference>
<feature type="compositionally biased region" description="Polar residues" evidence="11">
    <location>
        <begin position="931"/>
        <end position="941"/>
    </location>
</feature>
<feature type="region of interest" description="Disordered" evidence="11">
    <location>
        <begin position="267"/>
        <end position="317"/>
    </location>
</feature>
<dbReference type="PANTHER" id="PTHR12586:SF1">
    <property type="entry name" value="CDP-DIACYLGLYCEROL--GLYCEROL-3-PHOSPHATE 3-PHOSPHATIDYLTRANSFERASE, MITOCHONDRIAL"/>
    <property type="match status" value="1"/>
</dbReference>
<keyword evidence="12" id="KW-1133">Transmembrane helix</keyword>
<dbReference type="OrthoDB" id="10250191at2759"/>
<evidence type="ECO:0000256" key="8">
    <source>
        <dbReference type="ARBA" id="ARBA00023209"/>
    </source>
</evidence>
<evidence type="ECO:0000256" key="5">
    <source>
        <dbReference type="ARBA" id="ARBA00022679"/>
    </source>
</evidence>
<evidence type="ECO:0000256" key="6">
    <source>
        <dbReference type="ARBA" id="ARBA00022737"/>
    </source>
</evidence>
<feature type="compositionally biased region" description="Basic and acidic residues" evidence="11">
    <location>
        <begin position="733"/>
        <end position="773"/>
    </location>
</feature>
<evidence type="ECO:0000313" key="15">
    <source>
        <dbReference type="Proteomes" id="UP000221165"/>
    </source>
</evidence>
<dbReference type="SUPFAM" id="SSF56024">
    <property type="entry name" value="Phospholipase D/nuclease"/>
    <property type="match status" value="1"/>
</dbReference>
<dbReference type="UniPathway" id="UPA00084">
    <property type="reaction ID" value="UER00503"/>
</dbReference>
<evidence type="ECO:0000256" key="3">
    <source>
        <dbReference type="ARBA" id="ARBA00013170"/>
    </source>
</evidence>
<feature type="region of interest" description="Disordered" evidence="11">
    <location>
        <begin position="725"/>
        <end position="773"/>
    </location>
</feature>
<feature type="region of interest" description="Disordered" evidence="11">
    <location>
        <begin position="426"/>
        <end position="489"/>
    </location>
</feature>
<feature type="compositionally biased region" description="Basic and acidic residues" evidence="11">
    <location>
        <begin position="512"/>
        <end position="527"/>
    </location>
</feature>
<proteinExistence type="inferred from homology"/>
<dbReference type="GeneID" id="94430307"/>
<feature type="transmembrane region" description="Helical" evidence="12">
    <location>
        <begin position="76"/>
        <end position="99"/>
    </location>
</feature>
<feature type="compositionally biased region" description="Basic and acidic residues" evidence="11">
    <location>
        <begin position="994"/>
        <end position="1003"/>
    </location>
</feature>
<keyword evidence="12" id="KW-0812">Transmembrane</keyword>
<dbReference type="GO" id="GO:0005739">
    <property type="term" value="C:mitochondrion"/>
    <property type="evidence" value="ECO:0007669"/>
    <property type="project" value="TreeGrafter"/>
</dbReference>
<keyword evidence="12" id="KW-0472">Membrane</keyword>
<evidence type="ECO:0000256" key="9">
    <source>
        <dbReference type="ARBA" id="ARBA00023264"/>
    </source>
</evidence>
<evidence type="ECO:0000256" key="10">
    <source>
        <dbReference type="ARBA" id="ARBA00048586"/>
    </source>
</evidence>
<feature type="compositionally biased region" description="Basic and acidic residues" evidence="11">
    <location>
        <begin position="917"/>
        <end position="930"/>
    </location>
</feature>
<keyword evidence="5" id="KW-0808">Transferase</keyword>
<dbReference type="PANTHER" id="PTHR12586">
    <property type="entry name" value="CDP-DIACYLGLYCEROL--SERINE O-PHOSPHATIDYLTRANSFERASE"/>
    <property type="match status" value="1"/>
</dbReference>
<keyword evidence="8" id="KW-0594">Phospholipid biosynthesis</keyword>
<feature type="compositionally biased region" description="Basic and acidic residues" evidence="11">
    <location>
        <begin position="668"/>
        <end position="683"/>
    </location>
</feature>
<dbReference type="Proteomes" id="UP000221165">
    <property type="component" value="Unassembled WGS sequence"/>
</dbReference>
<feature type="compositionally biased region" description="Basic and acidic residues" evidence="11">
    <location>
        <begin position="652"/>
        <end position="661"/>
    </location>
</feature>
<keyword evidence="15" id="KW-1185">Reference proteome</keyword>
<dbReference type="Gene3D" id="3.30.870.10">
    <property type="entry name" value="Endonuclease Chain A"/>
    <property type="match status" value="2"/>
</dbReference>
<feature type="compositionally biased region" description="Low complexity" evidence="11">
    <location>
        <begin position="267"/>
        <end position="293"/>
    </location>
</feature>
<evidence type="ECO:0000256" key="11">
    <source>
        <dbReference type="SAM" id="MobiDB-lite"/>
    </source>
</evidence>
<organism evidence="14 15">
    <name type="scientific">Cystoisospora suis</name>
    <dbReference type="NCBI Taxonomy" id="483139"/>
    <lineage>
        <taxon>Eukaryota</taxon>
        <taxon>Sar</taxon>
        <taxon>Alveolata</taxon>
        <taxon>Apicomplexa</taxon>
        <taxon>Conoidasida</taxon>
        <taxon>Coccidia</taxon>
        <taxon>Eucoccidiorida</taxon>
        <taxon>Eimeriorina</taxon>
        <taxon>Sarcocystidae</taxon>
        <taxon>Cystoisospora</taxon>
    </lineage>
</organism>
<feature type="compositionally biased region" description="Low complexity" evidence="11">
    <location>
        <begin position="477"/>
        <end position="489"/>
    </location>
</feature>
<keyword evidence="4" id="KW-0444">Lipid biosynthesis</keyword>
<evidence type="ECO:0000256" key="2">
    <source>
        <dbReference type="ARBA" id="ARBA00010682"/>
    </source>
</evidence>
<dbReference type="VEuPathDB" id="ToxoDB:CSUI_006946"/>